<name>A0A1B6HAG9_9HEMI</name>
<evidence type="ECO:0000256" key="2">
    <source>
        <dbReference type="SAM" id="MobiDB-lite"/>
    </source>
</evidence>
<feature type="region of interest" description="Disordered" evidence="2">
    <location>
        <begin position="131"/>
        <end position="160"/>
    </location>
</feature>
<dbReference type="EMBL" id="GECU01036032">
    <property type="protein sequence ID" value="JAS71674.1"/>
    <property type="molecule type" value="Transcribed_RNA"/>
</dbReference>
<feature type="non-terminal residue" evidence="3">
    <location>
        <position position="1"/>
    </location>
</feature>
<evidence type="ECO:0000256" key="1">
    <source>
        <dbReference type="SAM" id="Coils"/>
    </source>
</evidence>
<evidence type="ECO:0000313" key="3">
    <source>
        <dbReference type="EMBL" id="JAS71674.1"/>
    </source>
</evidence>
<feature type="non-terminal residue" evidence="3">
    <location>
        <position position="160"/>
    </location>
</feature>
<sequence>ELEARNEALHSRNTLLVEKLTEVENQLSKEKQLQAALENTFEEQDLSKEKIICRLEEKIKQLENTIKTLQSRTDNSGCTEIKVNAIDSETQTNNPNITKQRDTLQIMIELTKLKCRQDHLESTVKTFQNNSYQRDLHDQTNTTPAKPTSRTPLFKQVQTP</sequence>
<gene>
    <name evidence="3" type="ORF">g.56651</name>
</gene>
<dbReference type="AlphaFoldDB" id="A0A1B6HAG9"/>
<proteinExistence type="predicted"/>
<keyword evidence="1" id="KW-0175">Coiled coil</keyword>
<accession>A0A1B6HAG9</accession>
<organism evidence="3">
    <name type="scientific">Homalodisca liturata</name>
    <dbReference type="NCBI Taxonomy" id="320908"/>
    <lineage>
        <taxon>Eukaryota</taxon>
        <taxon>Metazoa</taxon>
        <taxon>Ecdysozoa</taxon>
        <taxon>Arthropoda</taxon>
        <taxon>Hexapoda</taxon>
        <taxon>Insecta</taxon>
        <taxon>Pterygota</taxon>
        <taxon>Neoptera</taxon>
        <taxon>Paraneoptera</taxon>
        <taxon>Hemiptera</taxon>
        <taxon>Auchenorrhyncha</taxon>
        <taxon>Membracoidea</taxon>
        <taxon>Cicadellidae</taxon>
        <taxon>Cicadellinae</taxon>
        <taxon>Proconiini</taxon>
        <taxon>Homalodisca</taxon>
    </lineage>
</organism>
<protein>
    <submittedName>
        <fullName evidence="3">Uncharacterized protein</fullName>
    </submittedName>
</protein>
<reference evidence="3" key="1">
    <citation type="submission" date="2015-11" db="EMBL/GenBank/DDBJ databases">
        <title>De novo transcriptome assembly of four potential Pierce s Disease insect vectors from Arizona vineyards.</title>
        <authorList>
            <person name="Tassone E.E."/>
        </authorList>
    </citation>
    <scope>NUCLEOTIDE SEQUENCE</scope>
</reference>
<feature type="coiled-coil region" evidence="1">
    <location>
        <begin position="20"/>
        <end position="72"/>
    </location>
</feature>